<dbReference type="GO" id="GO:0042693">
    <property type="term" value="P:muscle cell fate commitment"/>
    <property type="evidence" value="ECO:0007669"/>
    <property type="project" value="UniProtKB-ARBA"/>
</dbReference>
<evidence type="ECO:0000256" key="1">
    <source>
        <dbReference type="ARBA" id="ARBA00004123"/>
    </source>
</evidence>
<dbReference type="InterPro" id="IPR008422">
    <property type="entry name" value="KN_HD"/>
</dbReference>
<evidence type="ECO:0000313" key="10">
    <source>
        <dbReference type="EMBL" id="KAK4877575.1"/>
    </source>
</evidence>
<dbReference type="Pfam" id="PF05920">
    <property type="entry name" value="Homeobox_KN"/>
    <property type="match status" value="1"/>
</dbReference>
<evidence type="ECO:0000256" key="3">
    <source>
        <dbReference type="ARBA" id="ARBA00023125"/>
    </source>
</evidence>
<dbReference type="EMBL" id="JARPUR010000004">
    <property type="protein sequence ID" value="KAK4877575.1"/>
    <property type="molecule type" value="Genomic_DNA"/>
</dbReference>
<feature type="compositionally biased region" description="Low complexity" evidence="8">
    <location>
        <begin position="12"/>
        <end position="21"/>
    </location>
</feature>
<feature type="region of interest" description="Disordered" evidence="8">
    <location>
        <begin position="440"/>
        <end position="485"/>
    </location>
</feature>
<feature type="region of interest" description="Disordered" evidence="8">
    <location>
        <begin position="227"/>
        <end position="323"/>
    </location>
</feature>
<feature type="region of interest" description="Disordered" evidence="8">
    <location>
        <begin position="1"/>
        <end position="50"/>
    </location>
</feature>
<dbReference type="PANTHER" id="PTHR11211">
    <property type="entry name" value="IROQUOIS-CLASS HOMEODOMAIN PROTEIN IRX"/>
    <property type="match status" value="1"/>
</dbReference>
<keyword evidence="5" id="KW-0010">Activator</keyword>
<dbReference type="Proteomes" id="UP001353858">
    <property type="component" value="Unassembled WGS sequence"/>
</dbReference>
<comment type="caution">
    <text evidence="10">The sequence shown here is derived from an EMBL/GenBank/DDBJ whole genome shotgun (WGS) entry which is preliminary data.</text>
</comment>
<name>A0AAN7SQ62_9COLE</name>
<dbReference type="FunFam" id="1.10.10.60:FF:000003">
    <property type="entry name" value="Iroquois-class homeobox protein IRX"/>
    <property type="match status" value="1"/>
</dbReference>
<dbReference type="SMART" id="SM00548">
    <property type="entry name" value="IRO"/>
    <property type="match status" value="1"/>
</dbReference>
<accession>A0AAN7SQ62</accession>
<dbReference type="AlphaFoldDB" id="A0AAN7SQ62"/>
<dbReference type="GO" id="GO:0000981">
    <property type="term" value="F:DNA-binding transcription factor activity, RNA polymerase II-specific"/>
    <property type="evidence" value="ECO:0007669"/>
    <property type="project" value="InterPro"/>
</dbReference>
<dbReference type="InterPro" id="IPR001356">
    <property type="entry name" value="HD"/>
</dbReference>
<dbReference type="PROSITE" id="PS00027">
    <property type="entry name" value="HOMEOBOX_1"/>
    <property type="match status" value="1"/>
</dbReference>
<feature type="compositionally biased region" description="Basic and acidic residues" evidence="8">
    <location>
        <begin position="241"/>
        <end position="256"/>
    </location>
</feature>
<evidence type="ECO:0000256" key="2">
    <source>
        <dbReference type="ARBA" id="ARBA00008446"/>
    </source>
</evidence>
<dbReference type="GO" id="GO:0048468">
    <property type="term" value="P:cell development"/>
    <property type="evidence" value="ECO:0007669"/>
    <property type="project" value="TreeGrafter"/>
</dbReference>
<evidence type="ECO:0000256" key="8">
    <source>
        <dbReference type="SAM" id="MobiDB-lite"/>
    </source>
</evidence>
<dbReference type="GO" id="GO:0045926">
    <property type="term" value="P:negative regulation of growth"/>
    <property type="evidence" value="ECO:0007669"/>
    <property type="project" value="UniProtKB-ARBA"/>
</dbReference>
<dbReference type="InterPro" id="IPR009057">
    <property type="entry name" value="Homeodomain-like_sf"/>
</dbReference>
<keyword evidence="4 7" id="KW-0371">Homeobox</keyword>
<protein>
    <recommendedName>
        <fullName evidence="9">Homeobox domain-containing protein</fullName>
    </recommendedName>
</protein>
<keyword evidence="3 7" id="KW-0238">DNA-binding</keyword>
<evidence type="ECO:0000256" key="6">
    <source>
        <dbReference type="ARBA" id="ARBA00023242"/>
    </source>
</evidence>
<evidence type="ECO:0000256" key="5">
    <source>
        <dbReference type="ARBA" id="ARBA00023159"/>
    </source>
</evidence>
<keyword evidence="11" id="KW-1185">Reference proteome</keyword>
<dbReference type="GO" id="GO:0030182">
    <property type="term" value="P:neuron differentiation"/>
    <property type="evidence" value="ECO:0007669"/>
    <property type="project" value="TreeGrafter"/>
</dbReference>
<dbReference type="GO" id="GO:0007474">
    <property type="term" value="P:imaginal disc-derived wing vein specification"/>
    <property type="evidence" value="ECO:0007669"/>
    <property type="project" value="UniProtKB-ARBA"/>
</dbReference>
<dbReference type="PROSITE" id="PS50071">
    <property type="entry name" value="HOMEOBOX_2"/>
    <property type="match status" value="1"/>
</dbReference>
<comment type="subcellular location">
    <subcellularLocation>
        <location evidence="1 7">Nucleus</location>
    </subcellularLocation>
</comment>
<evidence type="ECO:0000313" key="11">
    <source>
        <dbReference type="Proteomes" id="UP001353858"/>
    </source>
</evidence>
<evidence type="ECO:0000256" key="4">
    <source>
        <dbReference type="ARBA" id="ARBA00023155"/>
    </source>
</evidence>
<dbReference type="PANTHER" id="PTHR11211:SF40">
    <property type="entry name" value="MIRROR, ISOFORM C"/>
    <property type="match status" value="1"/>
</dbReference>
<proteinExistence type="inferred from homology"/>
<feature type="compositionally biased region" description="Low complexity" evidence="8">
    <location>
        <begin position="309"/>
        <end position="322"/>
    </location>
</feature>
<comment type="similarity">
    <text evidence="2">Belongs to the TALE/IRO homeobox family.</text>
</comment>
<dbReference type="SMART" id="SM00389">
    <property type="entry name" value="HOX"/>
    <property type="match status" value="1"/>
</dbReference>
<dbReference type="GO" id="GO:0000978">
    <property type="term" value="F:RNA polymerase II cis-regulatory region sequence-specific DNA binding"/>
    <property type="evidence" value="ECO:0007669"/>
    <property type="project" value="TreeGrafter"/>
</dbReference>
<keyword evidence="6 7" id="KW-0539">Nucleus</keyword>
<reference evidence="11" key="1">
    <citation type="submission" date="2023-01" db="EMBL/GenBank/DDBJ databases">
        <title>Key to firefly adult light organ development and bioluminescence: homeobox transcription factors regulate luciferase expression and transportation to peroxisome.</title>
        <authorList>
            <person name="Fu X."/>
        </authorList>
    </citation>
    <scope>NUCLEOTIDE SEQUENCE [LARGE SCALE GENOMIC DNA]</scope>
</reference>
<feature type="DNA-binding region" description="Homeobox" evidence="7">
    <location>
        <begin position="159"/>
        <end position="221"/>
    </location>
</feature>
<sequence>MSQFGFRVSPNTQSTVSSGPSQPTPPPSGMAVTSSAPTPGSPPTTQRCCDTGRPLFTDPITGQSVCSCQYELLGYQRLAGGVPGLPPLSMYSAPYPEGMAAYFPALSADQAPFYTSAAASLELKENLASAATWPYPSVYHPYDAAFAGYPFNGYGMDLNGARRKNATRETTSTLKAWLNEHKKNPYPTKGEKIMLAIITKMTLTQVSTWFANARRRLKKENKMTWEPRNRVDDEDNNNEDDDRKSTDGKDILDSKDSGTGSSEDGDRTPHPRLTGDGGSEWSESRPDSGPDSPECLYDRTHPAFLPPRSSGSPPQLSVSSTSKPRIWSLADMASKENDGQSHSASSAFYSTAAGRLMPPLGGRLPPPSLASTPYARTQELYRSLYGSAAAQHLVSAGASGGSADVSLLESYSRSLGATLSGIHNSGGSSSSVISKTNFVASTSSGSSSGLPLGLTTSSSRISPSSTSSVSSGSETPLKPIALNKA</sequence>
<dbReference type="GO" id="GO:0005634">
    <property type="term" value="C:nucleus"/>
    <property type="evidence" value="ECO:0007669"/>
    <property type="project" value="UniProtKB-SubCell"/>
</dbReference>
<feature type="domain" description="Homeobox" evidence="9">
    <location>
        <begin position="157"/>
        <end position="220"/>
    </location>
</feature>
<dbReference type="SUPFAM" id="SSF46689">
    <property type="entry name" value="Homeodomain-like"/>
    <property type="match status" value="1"/>
</dbReference>
<dbReference type="CDD" id="cd00086">
    <property type="entry name" value="homeodomain"/>
    <property type="match status" value="1"/>
</dbReference>
<evidence type="ECO:0000256" key="7">
    <source>
        <dbReference type="PROSITE-ProRule" id="PRU00108"/>
    </source>
</evidence>
<feature type="compositionally biased region" description="Low complexity" evidence="8">
    <location>
        <begin position="441"/>
        <end position="475"/>
    </location>
</feature>
<dbReference type="InterPro" id="IPR017970">
    <property type="entry name" value="Homeobox_CS"/>
</dbReference>
<gene>
    <name evidence="10" type="ORF">RN001_010081</name>
</gene>
<organism evidence="10 11">
    <name type="scientific">Aquatica leii</name>
    <dbReference type="NCBI Taxonomy" id="1421715"/>
    <lineage>
        <taxon>Eukaryota</taxon>
        <taxon>Metazoa</taxon>
        <taxon>Ecdysozoa</taxon>
        <taxon>Arthropoda</taxon>
        <taxon>Hexapoda</taxon>
        <taxon>Insecta</taxon>
        <taxon>Pterygota</taxon>
        <taxon>Neoptera</taxon>
        <taxon>Endopterygota</taxon>
        <taxon>Coleoptera</taxon>
        <taxon>Polyphaga</taxon>
        <taxon>Elateriformia</taxon>
        <taxon>Elateroidea</taxon>
        <taxon>Lampyridae</taxon>
        <taxon>Luciolinae</taxon>
        <taxon>Aquatica</taxon>
    </lineage>
</organism>
<dbReference type="GO" id="GO:0045317">
    <property type="term" value="P:equator specification"/>
    <property type="evidence" value="ECO:0007669"/>
    <property type="project" value="UniProtKB-ARBA"/>
</dbReference>
<dbReference type="Gene3D" id="1.10.10.60">
    <property type="entry name" value="Homeodomain-like"/>
    <property type="match status" value="1"/>
</dbReference>
<dbReference type="InterPro" id="IPR003893">
    <property type="entry name" value="Iroquois_homeo"/>
</dbReference>
<evidence type="ECO:0000259" key="9">
    <source>
        <dbReference type="PROSITE" id="PS50071"/>
    </source>
</evidence>